<accession>A0A7C4YG52</accession>
<evidence type="ECO:0000256" key="3">
    <source>
        <dbReference type="ARBA" id="ARBA00022840"/>
    </source>
</evidence>
<dbReference type="InterPro" id="IPR011890">
    <property type="entry name" value="SMC_prok"/>
</dbReference>
<keyword evidence="5" id="KW-0238">DNA-binding</keyword>
<feature type="coiled-coil region" evidence="6">
    <location>
        <begin position="230"/>
        <end position="344"/>
    </location>
</feature>
<evidence type="ECO:0000256" key="2">
    <source>
        <dbReference type="ARBA" id="ARBA00022741"/>
    </source>
</evidence>
<dbReference type="AlphaFoldDB" id="A0A7C4YG52"/>
<proteinExistence type="predicted"/>
<dbReference type="Pfam" id="PF02463">
    <property type="entry name" value="SMC_N"/>
    <property type="match status" value="2"/>
</dbReference>
<dbReference type="GO" id="GO:0005524">
    <property type="term" value="F:ATP binding"/>
    <property type="evidence" value="ECO:0007669"/>
    <property type="project" value="UniProtKB-KW"/>
</dbReference>
<gene>
    <name evidence="8" type="primary">smc</name>
    <name evidence="8" type="ORF">ENV67_00495</name>
</gene>
<feature type="domain" description="RecF/RecN/SMC N-terminal" evidence="7">
    <location>
        <begin position="656"/>
        <end position="1073"/>
    </location>
</feature>
<dbReference type="GO" id="GO:0030261">
    <property type="term" value="P:chromosome condensation"/>
    <property type="evidence" value="ECO:0007669"/>
    <property type="project" value="InterPro"/>
</dbReference>
<reference evidence="8" key="1">
    <citation type="journal article" date="2020" name="mSystems">
        <title>Genome- and Community-Level Interaction Insights into Carbon Utilization and Element Cycling Functions of Hydrothermarchaeota in Hydrothermal Sediment.</title>
        <authorList>
            <person name="Zhou Z."/>
            <person name="Liu Y."/>
            <person name="Xu W."/>
            <person name="Pan J."/>
            <person name="Luo Z.H."/>
            <person name="Li M."/>
        </authorList>
    </citation>
    <scope>NUCLEOTIDE SEQUENCE [LARGE SCALE GENOMIC DNA]</scope>
    <source>
        <strain evidence="8">SpSt-780</strain>
    </source>
</reference>
<dbReference type="SUPFAM" id="SSF52540">
    <property type="entry name" value="P-loop containing nucleoside triphosphate hydrolases"/>
    <property type="match status" value="1"/>
</dbReference>
<dbReference type="InterPro" id="IPR024704">
    <property type="entry name" value="SMC"/>
</dbReference>
<evidence type="ECO:0000259" key="7">
    <source>
        <dbReference type="Pfam" id="PF02463"/>
    </source>
</evidence>
<sequence length="1083" mass="127367">MKLKKITLFGFKSFPHKTVIEFNNGFNAIVGPNGIGKSNIIDAIKWVVGEKSIRELRGEKLEDVIFFGSEGKNPMNLAEVEIVFENNGLIPLEFEDVVVKRRYFRDGTSEFYINNTPCRLKDIVEKFANTGISYCIVDDNSIKRIILSDSKIRRELFESIANIGKYREDKKEAVAKLNNVEEELSKLNAILEEKEKNARILQYQARRASQYKDIIKELKEKIFLAGCNEIFNIEENIKRLNELNEELGKKIKNVALKKEELLKEREETQRKIDEKNLYLKEINDKIKDYENKNLNIVQEIARIEAIIENIEKTINEIKVGDIDLERQKELLEEKRKILSLKEEEYYKSKEKQNKLGSNIKEIESKINYLNFEEIRKKDRLNDREKILNETLIEDNEMEKDFKSLEASLFNLIKEKEDIDKKIEENTRILNEKNNEKEGLFLKKSNLLRIKEQIVKNKIELEEELLKLKSNYEENKREFCERFGLRRLSDIVKIKEGYSALFEGALDILEDALIGSKDKVLEAYFYAKEKNINDIVFIIEENLKERIKEGEIFKYIEKDDENILGKILDTFSVAEKLDDEILEKSERIVTIDGDVYNDGIIRMKRGKGFLVLKENIMKISRDIDKLEKEIVLKEIEISDIHKMEKRLDEEIKDLKEIRNDLTSRKSNIEFEIARIEIRKENYTQDLKKKKRNIEEIKKEINEIENSLIEINNKKIKLEEEKKKIMEEFEENEKILKSLNENIATISNEVSEYKNIINNAQKVLELKGEIEEKFNYLNEKKGELLRIKNELDVLIERSNRLNEEINGLRKKLEENFILIEETERENLNLVSENKLIVKEIEDNKKKKEELFQKVWRETEKTPEPLKIDNIENIEEEIKRLNEKKERFGEVNPLAEEDYRIVKEEIDSMKEKIDDLVNARIDILNTIKKIDSNAEGIFVKTIQEIRKNFQLVFERFFENGFCDIRLVGTDPLSADIEIIARPPGKKIRQLESLSEGEKTITAFSLLLGVILTKKSGILILDEIDAPLDEKNIERFISVIRTLFNDGQIIIITHNRRTMDEADYIFGVTMEEKGVSKILSMSKEVLK</sequence>
<dbReference type="InterPro" id="IPR027417">
    <property type="entry name" value="P-loop_NTPase"/>
</dbReference>
<keyword evidence="1" id="KW-0963">Cytoplasm</keyword>
<keyword evidence="3" id="KW-0067">ATP-binding</keyword>
<evidence type="ECO:0000256" key="4">
    <source>
        <dbReference type="ARBA" id="ARBA00023054"/>
    </source>
</evidence>
<feature type="coiled-coil region" evidence="6">
    <location>
        <begin position="608"/>
        <end position="823"/>
    </location>
</feature>
<evidence type="ECO:0000313" key="8">
    <source>
        <dbReference type="EMBL" id="HGW91007.1"/>
    </source>
</evidence>
<keyword evidence="4 6" id="KW-0175">Coiled coil</keyword>
<evidence type="ECO:0000256" key="6">
    <source>
        <dbReference type="SAM" id="Coils"/>
    </source>
</evidence>
<evidence type="ECO:0000256" key="5">
    <source>
        <dbReference type="ARBA" id="ARBA00023125"/>
    </source>
</evidence>
<dbReference type="GO" id="GO:0003677">
    <property type="term" value="F:DNA binding"/>
    <property type="evidence" value="ECO:0007669"/>
    <property type="project" value="UniProtKB-KW"/>
</dbReference>
<dbReference type="Gene3D" id="3.40.50.300">
    <property type="entry name" value="P-loop containing nucleotide triphosphate hydrolases"/>
    <property type="match status" value="2"/>
</dbReference>
<keyword evidence="2" id="KW-0547">Nucleotide-binding</keyword>
<comment type="caution">
    <text evidence="8">The sequence shown here is derived from an EMBL/GenBank/DDBJ whole genome shotgun (WGS) entry which is preliminary data.</text>
</comment>
<organism evidence="8">
    <name type="scientific">candidate division WOR-3 bacterium</name>
    <dbReference type="NCBI Taxonomy" id="2052148"/>
    <lineage>
        <taxon>Bacteria</taxon>
        <taxon>Bacteria division WOR-3</taxon>
    </lineage>
</organism>
<dbReference type="GO" id="GO:0016887">
    <property type="term" value="F:ATP hydrolysis activity"/>
    <property type="evidence" value="ECO:0007669"/>
    <property type="project" value="InterPro"/>
</dbReference>
<feature type="coiled-coil region" evidence="6">
    <location>
        <begin position="868"/>
        <end position="916"/>
    </location>
</feature>
<name>A0A7C4YG52_UNCW3</name>
<dbReference type="NCBIfam" id="TIGR02168">
    <property type="entry name" value="SMC_prok_B"/>
    <property type="match status" value="1"/>
</dbReference>
<protein>
    <submittedName>
        <fullName evidence="8">Chromosome segregation protein SMC</fullName>
    </submittedName>
</protein>
<dbReference type="PIRSF" id="PIRSF005719">
    <property type="entry name" value="SMC"/>
    <property type="match status" value="1"/>
</dbReference>
<evidence type="ECO:0000256" key="1">
    <source>
        <dbReference type="ARBA" id="ARBA00022490"/>
    </source>
</evidence>
<dbReference type="GO" id="GO:0007062">
    <property type="term" value="P:sister chromatid cohesion"/>
    <property type="evidence" value="ECO:0007669"/>
    <property type="project" value="InterPro"/>
</dbReference>
<dbReference type="EMBL" id="DTHG01000005">
    <property type="protein sequence ID" value="HGW91007.1"/>
    <property type="molecule type" value="Genomic_DNA"/>
</dbReference>
<dbReference type="PANTHER" id="PTHR43977">
    <property type="entry name" value="STRUCTURAL MAINTENANCE OF CHROMOSOMES PROTEIN 3"/>
    <property type="match status" value="1"/>
</dbReference>
<feature type="coiled-coil region" evidence="6">
    <location>
        <begin position="415"/>
        <end position="477"/>
    </location>
</feature>
<feature type="domain" description="RecF/RecN/SMC N-terminal" evidence="7">
    <location>
        <begin position="3"/>
        <end position="133"/>
    </location>
</feature>
<feature type="coiled-coil region" evidence="6">
    <location>
        <begin position="163"/>
        <end position="204"/>
    </location>
</feature>
<dbReference type="InterPro" id="IPR003395">
    <property type="entry name" value="RecF/RecN/SMC_N"/>
</dbReference>